<feature type="coiled-coil region" evidence="1">
    <location>
        <begin position="71"/>
        <end position="105"/>
    </location>
</feature>
<sequence>MKQTITAYITALTNVYMRKEYPDGTFLKDANERFIIDLNNLLDFIEDLKEEKPINLVLNCNKETTRFKKYIKELEETCEDNNEVIRKQFERIKGLEFENKNLKSRLGTLDELESMEGIK</sequence>
<dbReference type="AlphaFoldDB" id="A0AAU8YTQ7"/>
<dbReference type="Proteomes" id="UP000238070">
    <property type="component" value="Chromosome"/>
</dbReference>
<name>A0AAU8YTQ7_CLOBO</name>
<organism evidence="2 3">
    <name type="scientific">Clostridium botulinum</name>
    <dbReference type="NCBI Taxonomy" id="1491"/>
    <lineage>
        <taxon>Bacteria</taxon>
        <taxon>Bacillati</taxon>
        <taxon>Bacillota</taxon>
        <taxon>Clostridia</taxon>
        <taxon>Eubacteriales</taxon>
        <taxon>Clostridiaceae</taxon>
        <taxon>Clostridium</taxon>
    </lineage>
</organism>
<dbReference type="EMBL" id="CP027776">
    <property type="protein sequence ID" value="AVP63903.1"/>
    <property type="molecule type" value="Genomic_DNA"/>
</dbReference>
<accession>A0AAU8YTQ7</accession>
<evidence type="ECO:0000313" key="3">
    <source>
        <dbReference type="Proteomes" id="UP000238070"/>
    </source>
</evidence>
<evidence type="ECO:0000256" key="1">
    <source>
        <dbReference type="SAM" id="Coils"/>
    </source>
</evidence>
<gene>
    <name evidence="2" type="ORF">C3B64_06420</name>
</gene>
<reference evidence="2 3" key="1">
    <citation type="submission" date="2018-01" db="EMBL/GenBank/DDBJ databases">
        <title>Genetic Diversity of Clostridium botulinum in seafood.</title>
        <authorList>
            <person name="Athira V."/>
            <person name="Arun Jyothi P.V."/>
            <person name="Lalitha K.V."/>
            <person name="Joseph T.C."/>
        </authorList>
    </citation>
    <scope>NUCLEOTIDE SEQUENCE [LARGE SCALE GENOMIC DNA]</scope>
    <source>
        <strain evidence="2 3">Mfbjulcb5</strain>
    </source>
</reference>
<keyword evidence="1" id="KW-0175">Coiled coil</keyword>
<proteinExistence type="predicted"/>
<evidence type="ECO:0000313" key="2">
    <source>
        <dbReference type="EMBL" id="AVP63903.1"/>
    </source>
</evidence>
<protein>
    <submittedName>
        <fullName evidence="2">Uncharacterized protein</fullName>
    </submittedName>
</protein>